<feature type="compositionally biased region" description="Polar residues" evidence="1">
    <location>
        <begin position="93"/>
        <end position="105"/>
    </location>
</feature>
<feature type="domain" description="Hyaluronan/mRNA-binding protein" evidence="2">
    <location>
        <begin position="85"/>
        <end position="173"/>
    </location>
</feature>
<dbReference type="GO" id="GO:0005634">
    <property type="term" value="C:nucleus"/>
    <property type="evidence" value="ECO:0007669"/>
    <property type="project" value="TreeGrafter"/>
</dbReference>
<dbReference type="EMBL" id="JAPZBR010000008">
    <property type="protein sequence ID" value="KAJ5341113.1"/>
    <property type="molecule type" value="Genomic_DNA"/>
</dbReference>
<dbReference type="PANTHER" id="PTHR12299">
    <property type="entry name" value="HYALURONIC ACID-BINDING PROTEIN 4"/>
    <property type="match status" value="1"/>
</dbReference>
<dbReference type="Proteomes" id="UP001148299">
    <property type="component" value="Unassembled WGS sequence"/>
</dbReference>
<feature type="compositionally biased region" description="Basic and acidic residues" evidence="1">
    <location>
        <begin position="16"/>
        <end position="42"/>
    </location>
</feature>
<dbReference type="PANTHER" id="PTHR12299:SF17">
    <property type="entry name" value="AT19571P-RELATED"/>
    <property type="match status" value="1"/>
</dbReference>
<feature type="compositionally biased region" description="Basic and acidic residues" evidence="1">
    <location>
        <begin position="56"/>
        <end position="73"/>
    </location>
</feature>
<feature type="compositionally biased region" description="Basic and acidic residues" evidence="1">
    <location>
        <begin position="200"/>
        <end position="222"/>
    </location>
</feature>
<feature type="compositionally biased region" description="Basic and acidic residues" evidence="1">
    <location>
        <begin position="111"/>
        <end position="130"/>
    </location>
</feature>
<dbReference type="InterPro" id="IPR039764">
    <property type="entry name" value="HABP4/SERBP1-like"/>
</dbReference>
<organism evidence="3 4">
    <name type="scientific">Penicillium brevicompactum</name>
    <dbReference type="NCBI Taxonomy" id="5074"/>
    <lineage>
        <taxon>Eukaryota</taxon>
        <taxon>Fungi</taxon>
        <taxon>Dikarya</taxon>
        <taxon>Ascomycota</taxon>
        <taxon>Pezizomycotina</taxon>
        <taxon>Eurotiomycetes</taxon>
        <taxon>Eurotiomycetidae</taxon>
        <taxon>Eurotiales</taxon>
        <taxon>Aspergillaceae</taxon>
        <taxon>Penicillium</taxon>
    </lineage>
</organism>
<name>A0A9W9QNB6_PENBR</name>
<evidence type="ECO:0000256" key="1">
    <source>
        <dbReference type="SAM" id="MobiDB-lite"/>
    </source>
</evidence>
<accession>A0A9W9QNB6</accession>
<reference evidence="3" key="1">
    <citation type="submission" date="2022-12" db="EMBL/GenBank/DDBJ databases">
        <authorList>
            <person name="Petersen C."/>
        </authorList>
    </citation>
    <scope>NUCLEOTIDE SEQUENCE</scope>
    <source>
        <strain evidence="3">IBT 35675</strain>
    </source>
</reference>
<evidence type="ECO:0000313" key="4">
    <source>
        <dbReference type="Proteomes" id="UP001148299"/>
    </source>
</evidence>
<sequence length="322" mass="36339">MTDVRSKPPRPSPAKAVDRPTDRSGKRDTPKEQPARHTESNARRGGARVNNGNEAAYRDRNAGRNNNREKPTEDGAQPARRGGRGPRGDRQSRTGQTDTRKQVQQGWGAESGEKNWDDERQGEKIAKTEEAEPQTPAEEVEEPDNSKSFADYLAEKAQKETLAAKPERTANEGSKLDKKWAAAKELSKTEEDSYIQGSSEKAKREKQRKEKNFLDVDLRYVEPPRSGPAPRGGRAPRGGDRPARGGERSERGRGGPRGGDRAPRGDRAPPWWCPRCSRWCSPWQRPWPRWPYRRREELPQPRRQLNCLISDGNRAPGPDLLF</sequence>
<dbReference type="AlphaFoldDB" id="A0A9W9QNB6"/>
<dbReference type="GO" id="GO:0003723">
    <property type="term" value="F:RNA binding"/>
    <property type="evidence" value="ECO:0007669"/>
    <property type="project" value="InterPro"/>
</dbReference>
<dbReference type="Gene3D" id="6.10.140.1040">
    <property type="match status" value="1"/>
</dbReference>
<dbReference type="SMART" id="SM01233">
    <property type="entry name" value="HABP4_PAI-RBP1"/>
    <property type="match status" value="1"/>
</dbReference>
<reference evidence="3" key="2">
    <citation type="journal article" date="2023" name="IMA Fungus">
        <title>Comparative genomic study of the Penicillium genus elucidates a diverse pangenome and 15 lateral gene transfer events.</title>
        <authorList>
            <person name="Petersen C."/>
            <person name="Sorensen T."/>
            <person name="Nielsen M.R."/>
            <person name="Sondergaard T.E."/>
            <person name="Sorensen J.L."/>
            <person name="Fitzpatrick D.A."/>
            <person name="Frisvad J.C."/>
            <person name="Nielsen K.L."/>
        </authorList>
    </citation>
    <scope>NUCLEOTIDE SEQUENCE</scope>
    <source>
        <strain evidence="3">IBT 35675</strain>
    </source>
</reference>
<feature type="compositionally biased region" description="Basic and acidic residues" evidence="1">
    <location>
        <begin position="165"/>
        <end position="191"/>
    </location>
</feature>
<dbReference type="InterPro" id="IPR006861">
    <property type="entry name" value="HABP4_PAIRBP1-bd"/>
</dbReference>
<keyword evidence="4" id="KW-1185">Reference proteome</keyword>
<proteinExistence type="predicted"/>
<dbReference type="GO" id="GO:0005737">
    <property type="term" value="C:cytoplasm"/>
    <property type="evidence" value="ECO:0007669"/>
    <property type="project" value="TreeGrafter"/>
</dbReference>
<protein>
    <recommendedName>
        <fullName evidence="2">Hyaluronan/mRNA-binding protein domain-containing protein</fullName>
    </recommendedName>
</protein>
<comment type="caution">
    <text evidence="3">The sequence shown here is derived from an EMBL/GenBank/DDBJ whole genome shotgun (WGS) entry which is preliminary data.</text>
</comment>
<feature type="region of interest" description="Disordered" evidence="1">
    <location>
        <begin position="1"/>
        <end position="274"/>
    </location>
</feature>
<evidence type="ECO:0000259" key="2">
    <source>
        <dbReference type="SMART" id="SM01233"/>
    </source>
</evidence>
<feature type="compositionally biased region" description="Basic and acidic residues" evidence="1">
    <location>
        <begin position="237"/>
        <end position="267"/>
    </location>
</feature>
<evidence type="ECO:0000313" key="3">
    <source>
        <dbReference type="EMBL" id="KAJ5341113.1"/>
    </source>
</evidence>
<gene>
    <name evidence="3" type="ORF">N7541_010237</name>
</gene>